<dbReference type="Gene3D" id="1.10.10.10">
    <property type="entry name" value="Winged helix-like DNA-binding domain superfamily/Winged helix DNA-binding domain"/>
    <property type="match status" value="1"/>
</dbReference>
<protein>
    <submittedName>
        <fullName evidence="4">HTH-type transcriptional regulator McbR</fullName>
    </submittedName>
</protein>
<dbReference type="Pfam" id="PF07729">
    <property type="entry name" value="FCD"/>
    <property type="match status" value="1"/>
</dbReference>
<dbReference type="GO" id="GO:0003677">
    <property type="term" value="F:DNA binding"/>
    <property type="evidence" value="ECO:0007669"/>
    <property type="project" value="UniProtKB-KW"/>
</dbReference>
<dbReference type="OrthoDB" id="9815654at2"/>
<dbReference type="SUPFAM" id="SSF46785">
    <property type="entry name" value="Winged helix' DNA-binding domain"/>
    <property type="match status" value="1"/>
</dbReference>
<dbReference type="eggNOG" id="COG1802">
    <property type="taxonomic scope" value="Bacteria"/>
</dbReference>
<name>A0A1A0DCM4_ACEPA</name>
<organism evidence="4 5">
    <name type="scientific">Acetobacter pasteurianus</name>
    <name type="common">Acetobacter turbidans</name>
    <dbReference type="NCBI Taxonomy" id="438"/>
    <lineage>
        <taxon>Bacteria</taxon>
        <taxon>Pseudomonadati</taxon>
        <taxon>Pseudomonadota</taxon>
        <taxon>Alphaproteobacteria</taxon>
        <taxon>Acetobacterales</taxon>
        <taxon>Acetobacteraceae</taxon>
        <taxon>Acetobacter</taxon>
    </lineage>
</organism>
<dbReference type="GeneID" id="60376087"/>
<dbReference type="PANTHER" id="PTHR43537">
    <property type="entry name" value="TRANSCRIPTIONAL REGULATOR, GNTR FAMILY"/>
    <property type="match status" value="1"/>
</dbReference>
<dbReference type="InterPro" id="IPR036388">
    <property type="entry name" value="WH-like_DNA-bd_sf"/>
</dbReference>
<gene>
    <name evidence="4" type="ORF">SRCM100623_01417</name>
</gene>
<dbReference type="InterPro" id="IPR011711">
    <property type="entry name" value="GntR_C"/>
</dbReference>
<dbReference type="PANTHER" id="PTHR43537:SF39">
    <property type="entry name" value="HTH-TYPE TRANSCRIPTIONAL REGULATOR MCBR"/>
    <property type="match status" value="1"/>
</dbReference>
<evidence type="ECO:0000313" key="4">
    <source>
        <dbReference type="EMBL" id="OAZ72874.1"/>
    </source>
</evidence>
<keyword evidence="1" id="KW-0805">Transcription regulation</keyword>
<evidence type="ECO:0000256" key="1">
    <source>
        <dbReference type="ARBA" id="ARBA00023015"/>
    </source>
</evidence>
<dbReference type="Proteomes" id="UP000093796">
    <property type="component" value="Unassembled WGS sequence"/>
</dbReference>
<dbReference type="PATRIC" id="fig|438.15.peg.1600"/>
<sequence>MITTQTPQAWTNLRPEGRGEARGALAAYAYQQIRDRLIYCHYQGGERLVLRPLAASLGLSPTPVREALLRLVSEQALELDERNTARVPTTTRTLFLEIHGVRGDLEGRITRDLAAHITPEQIAVLREKHRDFIVAYENADPHATAVANAIFHSTAAGFSRLLFTVGIIRGLWARMGPIYAAANSLPTLSPADPNHPHLQILAAFEKRDVDAATDALQRDFLQAREWLEPLLPEEQPVTI</sequence>
<reference evidence="4 5" key="1">
    <citation type="submission" date="2016-05" db="EMBL/GenBank/DDBJ databases">
        <title>Genome sequencing of Acetobacter pasteurianus strain SRCM100623.</title>
        <authorList>
            <person name="Song Y.R."/>
        </authorList>
    </citation>
    <scope>NUCLEOTIDE SEQUENCE [LARGE SCALE GENOMIC DNA]</scope>
    <source>
        <strain evidence="4 5">SRCM100623</strain>
    </source>
</reference>
<dbReference type="InterPro" id="IPR000524">
    <property type="entry name" value="Tscrpt_reg_HTH_GntR"/>
</dbReference>
<dbReference type="InterPro" id="IPR008920">
    <property type="entry name" value="TF_FadR/GntR_C"/>
</dbReference>
<dbReference type="EMBL" id="LYUD01000099">
    <property type="protein sequence ID" value="OAZ72874.1"/>
    <property type="molecule type" value="Genomic_DNA"/>
</dbReference>
<dbReference type="InterPro" id="IPR036390">
    <property type="entry name" value="WH_DNA-bd_sf"/>
</dbReference>
<dbReference type="AlphaFoldDB" id="A0A1A0DCM4"/>
<dbReference type="SUPFAM" id="SSF48008">
    <property type="entry name" value="GntR ligand-binding domain-like"/>
    <property type="match status" value="1"/>
</dbReference>
<proteinExistence type="predicted"/>
<evidence type="ECO:0000256" key="2">
    <source>
        <dbReference type="ARBA" id="ARBA00023125"/>
    </source>
</evidence>
<evidence type="ECO:0000313" key="5">
    <source>
        <dbReference type="Proteomes" id="UP000093796"/>
    </source>
</evidence>
<dbReference type="Gene3D" id="1.20.120.530">
    <property type="entry name" value="GntR ligand-binding domain-like"/>
    <property type="match status" value="1"/>
</dbReference>
<keyword evidence="3" id="KW-0804">Transcription</keyword>
<dbReference type="SMART" id="SM00895">
    <property type="entry name" value="FCD"/>
    <property type="match status" value="1"/>
</dbReference>
<comment type="caution">
    <text evidence="4">The sequence shown here is derived from an EMBL/GenBank/DDBJ whole genome shotgun (WGS) entry which is preliminary data.</text>
</comment>
<evidence type="ECO:0000256" key="3">
    <source>
        <dbReference type="ARBA" id="ARBA00023163"/>
    </source>
</evidence>
<dbReference type="GO" id="GO:0003700">
    <property type="term" value="F:DNA-binding transcription factor activity"/>
    <property type="evidence" value="ECO:0007669"/>
    <property type="project" value="InterPro"/>
</dbReference>
<keyword evidence="2" id="KW-0238">DNA-binding</keyword>
<accession>A0A1A0DCM4</accession>
<dbReference type="RefSeq" id="WP_003622853.1">
    <property type="nucleotide sequence ID" value="NZ_LPWU01000132.1"/>
</dbReference>
<dbReference type="SMART" id="SM00345">
    <property type="entry name" value="HTH_GNTR"/>
    <property type="match status" value="1"/>
</dbReference>
<dbReference type="Pfam" id="PF00392">
    <property type="entry name" value="GntR"/>
    <property type="match status" value="1"/>
</dbReference>